<dbReference type="Proteomes" id="UP000651120">
    <property type="component" value="Unassembled WGS sequence"/>
</dbReference>
<proteinExistence type="predicted"/>
<feature type="transmembrane region" description="Helical" evidence="1">
    <location>
        <begin position="452"/>
        <end position="474"/>
    </location>
</feature>
<feature type="transmembrane region" description="Helical" evidence="1">
    <location>
        <begin position="414"/>
        <end position="432"/>
    </location>
</feature>
<feature type="transmembrane region" description="Helical" evidence="1">
    <location>
        <begin position="56"/>
        <end position="75"/>
    </location>
</feature>
<name>A0A832SY29_9CREN</name>
<keyword evidence="1" id="KW-1133">Transmembrane helix</keyword>
<gene>
    <name evidence="2" type="ORF">HA333_12460</name>
</gene>
<feature type="transmembrane region" description="Helical" evidence="1">
    <location>
        <begin position="196"/>
        <end position="217"/>
    </location>
</feature>
<reference evidence="2" key="1">
    <citation type="journal article" date="2020" name="bioRxiv">
        <title>A rank-normalized archaeal taxonomy based on genome phylogeny resolves widespread incomplete and uneven classifications.</title>
        <authorList>
            <person name="Rinke C."/>
            <person name="Chuvochina M."/>
            <person name="Mussig A.J."/>
            <person name="Chaumeil P.-A."/>
            <person name="Waite D.W."/>
            <person name="Whitman W.B."/>
            <person name="Parks D.H."/>
            <person name="Hugenholtz P."/>
        </authorList>
    </citation>
    <scope>NUCLEOTIDE SEQUENCE</scope>
    <source>
        <strain evidence="2">UBA8839</strain>
    </source>
</reference>
<dbReference type="OMA" id="NVPLMKM"/>
<protein>
    <submittedName>
        <fullName evidence="2">Type II secretion system F family protein</fullName>
    </submittedName>
</protein>
<feature type="transmembrane region" description="Helical" evidence="1">
    <location>
        <begin position="280"/>
        <end position="297"/>
    </location>
</feature>
<comment type="caution">
    <text evidence="2">The sequence shown here is derived from an EMBL/GenBank/DDBJ whole genome shotgun (WGS) entry which is preliminary data.</text>
</comment>
<dbReference type="EMBL" id="DUJP01000038">
    <property type="protein sequence ID" value="HII48211.1"/>
    <property type="molecule type" value="Genomic_DNA"/>
</dbReference>
<evidence type="ECO:0000313" key="3">
    <source>
        <dbReference type="Proteomes" id="UP000651120"/>
    </source>
</evidence>
<feature type="transmembrane region" description="Helical" evidence="1">
    <location>
        <begin position="255"/>
        <end position="274"/>
    </location>
</feature>
<keyword evidence="1" id="KW-0812">Transmembrane</keyword>
<keyword evidence="1" id="KW-0472">Membrane</keyword>
<feature type="transmembrane region" description="Helical" evidence="1">
    <location>
        <begin position="29"/>
        <end position="49"/>
    </location>
</feature>
<dbReference type="RefSeq" id="WP_011007490.1">
    <property type="nucleotide sequence ID" value="NZ_DUJP01000038.1"/>
</dbReference>
<accession>A0A832SY29</accession>
<feature type="transmembrane region" description="Helical" evidence="1">
    <location>
        <begin position="486"/>
        <end position="507"/>
    </location>
</feature>
<organism evidence="2 3">
    <name type="scientific">Pyrobaculum aerophilum</name>
    <dbReference type="NCBI Taxonomy" id="13773"/>
    <lineage>
        <taxon>Archaea</taxon>
        <taxon>Thermoproteota</taxon>
        <taxon>Thermoprotei</taxon>
        <taxon>Thermoproteales</taxon>
        <taxon>Thermoproteaceae</taxon>
        <taxon>Pyrobaculum</taxon>
    </lineage>
</organism>
<dbReference type="AlphaFoldDB" id="A0A832SY29"/>
<evidence type="ECO:0000256" key="1">
    <source>
        <dbReference type="SAM" id="Phobius"/>
    </source>
</evidence>
<evidence type="ECO:0000313" key="2">
    <source>
        <dbReference type="EMBL" id="HII48211.1"/>
    </source>
</evidence>
<dbReference type="GeneID" id="1465246"/>
<feature type="transmembrane region" description="Helical" evidence="1">
    <location>
        <begin position="223"/>
        <end position="243"/>
    </location>
</feature>
<sequence length="509" mass="55896">MIGTIAKWQLRGIEKTDLDPLRFRNTARLFTLLGLGIISAGAAFLLLGLFPLGPMLLGAGGLVFFLPKLVVSIRAGSIRELLSTEMVFFTALVQMAFATKAHLNLLIERMTRYRELPGVRTLAIAAWNNAKMIGMEPLDAMKRAVEKLAPQKLVYRFNSLYTSLRIGEDIVAKLSLYMDMDTVEFATAMQRRMDRLTSLIASLVVGLAMLSVTAVVIGRGNPAMLIIMGGLLPAILGVVMALFINVPLMKMDFRVLPLIFGIASSISMMIIGLLSTAIAPYAPLIAFAIALAGWIITKERLDARAFERGFMDFVYTVFDELKRAPSVFRAVENAITFGDYGPFNNKAASILQAMRVGDNKLEDVVLKDMQPVMSVVLRMLFDIYRLGTLPRATIDQLQNFVMKLFEYRTEIGKTLNITHFLALAGAAMVAFVNTSMIKLTEAMSKISGGAQLGGVGMGMLYLALGIMAVGYYFLFAKISFSTRGGLLYLAMLFLAIFIASFAVGLFLRV</sequence>